<gene>
    <name evidence="3" type="ORF">DIURU_000659</name>
</gene>
<comment type="caution">
    <text evidence="3">The sequence shown here is derived from an EMBL/GenBank/DDBJ whole genome shotgun (WGS) entry which is preliminary data.</text>
</comment>
<name>A0A642UWS9_DIURU</name>
<dbReference type="RefSeq" id="XP_034014326.1">
    <property type="nucleotide sequence ID" value="XM_034158931.1"/>
</dbReference>
<dbReference type="InterPro" id="IPR052742">
    <property type="entry name" value="Mito_N-acetyltransferase"/>
</dbReference>
<sequence length="340" mass="38225">MASPDIDRYTVILDDGETCATFYPVFNADEIPRDLFEFLCNEINMEIDKGETLPFFDSLTEAEFEDYWFGGSFAVFMVIGDDDCLVSGRQWEREWLGSFFLSPKYPKRSGHICTGNMLVNAGIRGKGIGKILMECMLRWAPLLGYTYAFFDLVYATNLSATRLFEAFDFKQIGKIANAGVVKNSALPIDAYFYGRGISINEAKLDPNKVPSRFEKLRYYLQTGKYPENSGRLEKSRIRASVSNYSLVGGALLFKGREVIEDPIRQIDLITECHLANDHSGINKTTMIIAERYHWLKIKSTVAKTLRSCQVCKYNPSRSHGLTGDSPASTVVDGSDSEGND</sequence>
<dbReference type="AlphaFoldDB" id="A0A642UWS9"/>
<feature type="domain" description="N-acetyltransferase" evidence="2">
    <location>
        <begin position="26"/>
        <end position="198"/>
    </location>
</feature>
<dbReference type="SUPFAM" id="SSF55729">
    <property type="entry name" value="Acyl-CoA N-acyltransferases (Nat)"/>
    <property type="match status" value="1"/>
</dbReference>
<dbReference type="InterPro" id="IPR000182">
    <property type="entry name" value="GNAT_dom"/>
</dbReference>
<dbReference type="CDD" id="cd04301">
    <property type="entry name" value="NAT_SF"/>
    <property type="match status" value="1"/>
</dbReference>
<accession>A0A642UWS9</accession>
<evidence type="ECO:0000313" key="4">
    <source>
        <dbReference type="Proteomes" id="UP000449547"/>
    </source>
</evidence>
<dbReference type="Gene3D" id="1.10.340.70">
    <property type="match status" value="1"/>
</dbReference>
<evidence type="ECO:0000313" key="3">
    <source>
        <dbReference type="EMBL" id="KAA8906975.1"/>
    </source>
</evidence>
<dbReference type="VEuPathDB" id="FungiDB:DIURU_000659"/>
<dbReference type="PANTHER" id="PTHR43138">
    <property type="entry name" value="ACETYLTRANSFERASE, GNAT FAMILY"/>
    <property type="match status" value="1"/>
</dbReference>
<evidence type="ECO:0000259" key="2">
    <source>
        <dbReference type="PROSITE" id="PS51186"/>
    </source>
</evidence>
<dbReference type="EMBL" id="SWFT01000027">
    <property type="protein sequence ID" value="KAA8906975.1"/>
    <property type="molecule type" value="Genomic_DNA"/>
</dbReference>
<protein>
    <recommendedName>
        <fullName evidence="2">N-acetyltransferase domain-containing protein</fullName>
    </recommendedName>
</protein>
<dbReference type="OrthoDB" id="10264707at2759"/>
<dbReference type="GO" id="GO:0016747">
    <property type="term" value="F:acyltransferase activity, transferring groups other than amino-acyl groups"/>
    <property type="evidence" value="ECO:0007669"/>
    <property type="project" value="InterPro"/>
</dbReference>
<feature type="region of interest" description="Disordered" evidence="1">
    <location>
        <begin position="319"/>
        <end position="340"/>
    </location>
</feature>
<dbReference type="PROSITE" id="PS51186">
    <property type="entry name" value="GNAT"/>
    <property type="match status" value="1"/>
</dbReference>
<dbReference type="Proteomes" id="UP000449547">
    <property type="component" value="Unassembled WGS sequence"/>
</dbReference>
<dbReference type="Gene3D" id="3.40.630.30">
    <property type="match status" value="1"/>
</dbReference>
<dbReference type="PANTHER" id="PTHR43138:SF2">
    <property type="entry name" value="PROTEIN SPT10"/>
    <property type="match status" value="1"/>
</dbReference>
<keyword evidence="4" id="KW-1185">Reference proteome</keyword>
<proteinExistence type="predicted"/>
<dbReference type="OMA" id="THEAMSH"/>
<organism evidence="3 4">
    <name type="scientific">Diutina rugosa</name>
    <name type="common">Yeast</name>
    <name type="synonym">Candida rugosa</name>
    <dbReference type="NCBI Taxonomy" id="5481"/>
    <lineage>
        <taxon>Eukaryota</taxon>
        <taxon>Fungi</taxon>
        <taxon>Dikarya</taxon>
        <taxon>Ascomycota</taxon>
        <taxon>Saccharomycotina</taxon>
        <taxon>Pichiomycetes</taxon>
        <taxon>Debaryomycetaceae</taxon>
        <taxon>Diutina</taxon>
    </lineage>
</organism>
<dbReference type="Pfam" id="PF00583">
    <property type="entry name" value="Acetyltransf_1"/>
    <property type="match status" value="1"/>
</dbReference>
<evidence type="ECO:0000256" key="1">
    <source>
        <dbReference type="SAM" id="MobiDB-lite"/>
    </source>
</evidence>
<dbReference type="InterPro" id="IPR016181">
    <property type="entry name" value="Acyl_CoA_acyltransferase"/>
</dbReference>
<reference evidence="3 4" key="1">
    <citation type="submission" date="2019-07" db="EMBL/GenBank/DDBJ databases">
        <title>Genome assembly of two rare yeast pathogens: Diutina rugosa and Trichomonascus ciferrii.</title>
        <authorList>
            <person name="Mixao V."/>
            <person name="Saus E."/>
            <person name="Hansen A."/>
            <person name="Lass-Flor C."/>
            <person name="Gabaldon T."/>
        </authorList>
    </citation>
    <scope>NUCLEOTIDE SEQUENCE [LARGE SCALE GENOMIC DNA]</scope>
    <source>
        <strain evidence="3 4">CBS 613</strain>
    </source>
</reference>
<dbReference type="InterPro" id="IPR015416">
    <property type="entry name" value="Znf_H2C2_histone_UAS-bd"/>
</dbReference>
<dbReference type="GeneID" id="54779312"/>
<dbReference type="Pfam" id="PF09337">
    <property type="entry name" value="zf-H2C2"/>
    <property type="match status" value="1"/>
</dbReference>
<dbReference type="GO" id="GO:0005634">
    <property type="term" value="C:nucleus"/>
    <property type="evidence" value="ECO:0007669"/>
    <property type="project" value="TreeGrafter"/>
</dbReference>